<dbReference type="InterPro" id="IPR032675">
    <property type="entry name" value="LRR_dom_sf"/>
</dbReference>
<reference evidence="3 4" key="1">
    <citation type="submission" date="2024-04" db="EMBL/GenBank/DDBJ databases">
        <title>Tritrichomonas musculus Genome.</title>
        <authorList>
            <person name="Alves-Ferreira E."/>
            <person name="Grigg M."/>
            <person name="Lorenzi H."/>
            <person name="Galac M."/>
        </authorList>
    </citation>
    <scope>NUCLEOTIDE SEQUENCE [LARGE SCALE GENOMIC DNA]</scope>
    <source>
        <strain evidence="3 4">EAF2021</strain>
    </source>
</reference>
<evidence type="ECO:0008006" key="5">
    <source>
        <dbReference type="Google" id="ProtNLM"/>
    </source>
</evidence>
<evidence type="ECO:0000256" key="2">
    <source>
        <dbReference type="SAM" id="MobiDB-lite"/>
    </source>
</evidence>
<feature type="region of interest" description="Disordered" evidence="2">
    <location>
        <begin position="1"/>
        <end position="23"/>
    </location>
</feature>
<dbReference type="InterPro" id="IPR026906">
    <property type="entry name" value="LRR_5"/>
</dbReference>
<comment type="caution">
    <text evidence="3">The sequence shown here is derived from an EMBL/GenBank/DDBJ whole genome shotgun (WGS) entry which is preliminary data.</text>
</comment>
<keyword evidence="4" id="KW-1185">Reference proteome</keyword>
<dbReference type="Gene3D" id="3.80.10.10">
    <property type="entry name" value="Ribonuclease Inhibitor"/>
    <property type="match status" value="3"/>
</dbReference>
<name>A0ABR2HGF7_9EUKA</name>
<dbReference type="InterPro" id="IPR053139">
    <property type="entry name" value="Surface_bspA-like"/>
</dbReference>
<dbReference type="PANTHER" id="PTHR45661:SF3">
    <property type="entry name" value="IG-LIKE DOMAIN-CONTAINING PROTEIN"/>
    <property type="match status" value="1"/>
</dbReference>
<evidence type="ECO:0000313" key="3">
    <source>
        <dbReference type="EMBL" id="KAK8846909.1"/>
    </source>
</evidence>
<protein>
    <recommendedName>
        <fullName evidence="5">Surface antigen BspA-like</fullName>
    </recommendedName>
</protein>
<accession>A0ABR2HGF7</accession>
<keyword evidence="1" id="KW-0175">Coiled coil</keyword>
<sequence>MNGDTQEIEAPISNLPDESNPKIEDKDEEINKLKNELNSKQQKIEELSKNNEELANDNKLLREEIDRKLKIIENLSSEKENLNCQLNELIRKNKKRRHSKAEHKHHHSHESTSSEKIEVKPCENKENPVFDEKVVNLDKSIAEMTDVEKRLFFNNLVSEKNYQCDLRIQDFYTLIYNITSMNEEELDFMKNYYLSKLSKDEMDCLIIYKNLSSIPYKNLKEIMNLPSFSFDYLSPNICNDMVKCAIQYFEFFEDIKKLIFVSIKILLQKEVLSEDIKKRDESIFKTLRSYYLISEKFYQVVEFEENTEIINDNLLHDSDVKKAVIPLNVKEIGKTSFYQCRKLETVIFKCNNLEKIGISAFSGCSRLESITLPDSLKVINEYTFENCKKLNRVKFPKGLERINEKAFAGCKSLTTIEIPSTIKYIGIGAFEKCDSLQAFKIPGAICIYSNDDLNTEINEPASLESLVIDSKCFYKCKELKNVAIKIQTIKESTFSSCTNLENVKIYVSSNSKIEKSAFFGCPHLKNVDFIVSENSKLEVDDSCFEDCKELNKVTFDNPNLFGNDSFILKSQVFKGDEMLEQFDFPSKSDKNIGQNCFQDCKNLKSVTLPDGITKISKSLFLNCQNLKKIKLDNSVEIIEESAFENCIQLEIDELPSNLKSIGANSFKNCQSIKISKFPICISEFGIGSFKNCTGLIEIIFPKSLTMIDQKAFEGCSNLEKVVINAEEYQILRKAFNQCRKLKSISLKAESKIHPEAFKNCSQDMDYFKIDNEI</sequence>
<feature type="region of interest" description="Disordered" evidence="2">
    <location>
        <begin position="93"/>
        <end position="119"/>
    </location>
</feature>
<dbReference type="PANTHER" id="PTHR45661">
    <property type="entry name" value="SURFACE ANTIGEN"/>
    <property type="match status" value="1"/>
</dbReference>
<feature type="compositionally biased region" description="Basic residues" evidence="2">
    <location>
        <begin position="93"/>
        <end position="108"/>
    </location>
</feature>
<gene>
    <name evidence="3" type="ORF">M9Y10_019477</name>
</gene>
<dbReference type="SUPFAM" id="SSF52058">
    <property type="entry name" value="L domain-like"/>
    <property type="match status" value="2"/>
</dbReference>
<evidence type="ECO:0000313" key="4">
    <source>
        <dbReference type="Proteomes" id="UP001470230"/>
    </source>
</evidence>
<proteinExistence type="predicted"/>
<dbReference type="Pfam" id="PF13306">
    <property type="entry name" value="LRR_5"/>
    <property type="match status" value="3"/>
</dbReference>
<dbReference type="Proteomes" id="UP001470230">
    <property type="component" value="Unassembled WGS sequence"/>
</dbReference>
<feature type="compositionally biased region" description="Basic and acidic residues" evidence="2">
    <location>
        <begin position="109"/>
        <end position="119"/>
    </location>
</feature>
<dbReference type="EMBL" id="JAPFFF010000028">
    <property type="protein sequence ID" value="KAK8846909.1"/>
    <property type="molecule type" value="Genomic_DNA"/>
</dbReference>
<evidence type="ECO:0000256" key="1">
    <source>
        <dbReference type="SAM" id="Coils"/>
    </source>
</evidence>
<organism evidence="3 4">
    <name type="scientific">Tritrichomonas musculus</name>
    <dbReference type="NCBI Taxonomy" id="1915356"/>
    <lineage>
        <taxon>Eukaryota</taxon>
        <taxon>Metamonada</taxon>
        <taxon>Parabasalia</taxon>
        <taxon>Tritrichomonadida</taxon>
        <taxon>Tritrichomonadidae</taxon>
        <taxon>Tritrichomonas</taxon>
    </lineage>
</organism>
<feature type="coiled-coil region" evidence="1">
    <location>
        <begin position="23"/>
        <end position="92"/>
    </location>
</feature>